<dbReference type="PANTHER" id="PTHR24113:SF12">
    <property type="entry name" value="RAN GTPASE-ACTIVATING PROTEIN 1"/>
    <property type="match status" value="1"/>
</dbReference>
<dbReference type="Proteomes" id="UP001627154">
    <property type="component" value="Unassembled WGS sequence"/>
</dbReference>
<evidence type="ECO:0008006" key="6">
    <source>
        <dbReference type="Google" id="ProtNLM"/>
    </source>
</evidence>
<dbReference type="PANTHER" id="PTHR24113">
    <property type="entry name" value="RAN GTPASE-ACTIVATING PROTEIN 1"/>
    <property type="match status" value="1"/>
</dbReference>
<dbReference type="InterPro" id="IPR032675">
    <property type="entry name" value="LRR_dom_sf"/>
</dbReference>
<dbReference type="EMBL" id="JBJJXI010000123">
    <property type="protein sequence ID" value="KAL3389290.1"/>
    <property type="molecule type" value="Genomic_DNA"/>
</dbReference>
<dbReference type="AlphaFoldDB" id="A0ABD2W8A0"/>
<gene>
    <name evidence="4" type="ORF">TKK_015538</name>
</gene>
<evidence type="ECO:0000313" key="5">
    <source>
        <dbReference type="Proteomes" id="UP001627154"/>
    </source>
</evidence>
<dbReference type="InterPro" id="IPR027038">
    <property type="entry name" value="RanGap"/>
</dbReference>
<keyword evidence="5" id="KW-1185">Reference proteome</keyword>
<dbReference type="Gene3D" id="3.80.10.10">
    <property type="entry name" value="Ribonuclease Inhibitor"/>
    <property type="match status" value="2"/>
</dbReference>
<accession>A0ABD2W8A0</accession>
<dbReference type="SUPFAM" id="SSF52047">
    <property type="entry name" value="RNI-like"/>
    <property type="match status" value="1"/>
</dbReference>
<keyword evidence="1" id="KW-0343">GTPase activation</keyword>
<dbReference type="InterPro" id="IPR001611">
    <property type="entry name" value="Leu-rich_rpt"/>
</dbReference>
<comment type="caution">
    <text evidence="4">The sequence shown here is derived from an EMBL/GenBank/DDBJ whole genome shotgun (WGS) entry which is preliminary data.</text>
</comment>
<reference evidence="4 5" key="1">
    <citation type="journal article" date="2024" name="bioRxiv">
        <title>A reference genome for Trichogramma kaykai: A tiny desert-dwelling parasitoid wasp with competing sex-ratio distorters.</title>
        <authorList>
            <person name="Culotta J."/>
            <person name="Lindsey A.R."/>
        </authorList>
    </citation>
    <scope>NUCLEOTIDE SEQUENCE [LARGE SCALE GENOMIC DNA]</scope>
    <source>
        <strain evidence="4 5">KSX58</strain>
    </source>
</reference>
<keyword evidence="3" id="KW-0677">Repeat</keyword>
<dbReference type="SMART" id="SM00368">
    <property type="entry name" value="LRR_RI"/>
    <property type="match status" value="4"/>
</dbReference>
<protein>
    <recommendedName>
        <fullName evidence="6">T-complex-associated testis-expressed protein 1</fullName>
    </recommendedName>
</protein>
<evidence type="ECO:0000256" key="2">
    <source>
        <dbReference type="ARBA" id="ARBA00022614"/>
    </source>
</evidence>
<organism evidence="4 5">
    <name type="scientific">Trichogramma kaykai</name>
    <dbReference type="NCBI Taxonomy" id="54128"/>
    <lineage>
        <taxon>Eukaryota</taxon>
        <taxon>Metazoa</taxon>
        <taxon>Ecdysozoa</taxon>
        <taxon>Arthropoda</taxon>
        <taxon>Hexapoda</taxon>
        <taxon>Insecta</taxon>
        <taxon>Pterygota</taxon>
        <taxon>Neoptera</taxon>
        <taxon>Endopterygota</taxon>
        <taxon>Hymenoptera</taxon>
        <taxon>Apocrita</taxon>
        <taxon>Proctotrupomorpha</taxon>
        <taxon>Chalcidoidea</taxon>
        <taxon>Trichogrammatidae</taxon>
        <taxon>Trichogramma</taxon>
    </lineage>
</organism>
<keyword evidence="2" id="KW-0433">Leucine-rich repeat</keyword>
<proteinExistence type="predicted"/>
<evidence type="ECO:0000313" key="4">
    <source>
        <dbReference type="EMBL" id="KAL3389290.1"/>
    </source>
</evidence>
<evidence type="ECO:0000256" key="1">
    <source>
        <dbReference type="ARBA" id="ARBA00022468"/>
    </source>
</evidence>
<sequence length="460" mass="51817">MRIPHTIPDHAFEAFRCSEETKLLPNELNRTLRSEDEEWDTQGRPDSLKILALKVLSRNWLARPVLNELVSSADRDHLLELLPLGIPFKMAIKMIDYEIFWQRASEARWKFNDPGMHGNSWRQLYCERHLADYLERLEPAYFEAELSEIEAQMELYAPYVKELKLRQLLGARMKLPEVPDAQDTEEARQLKLPQIREPETYHIPMNLVLAKLPNLTSLLINVGVIYLDNLIDWKDFEFSIEDSLKLGKGAKNLPCLKKFSITRSNLDRPRVAAILQGLAVSVSISEIDFSHCRMGDGGAQAIGGFFTSRPRICHLKTLKLVDNNIGPEGIAGIVRGMLLVNEKRRGPAVRKLDLRLNPIGPEGAHHLASLLLRIPDLEYLNVSGCELGGGGGMSMAEVLTSGQTKLVDTELDISNNYMGEIVGEAFEIVAKSCSAITALDVRMCGFRKESEFVISDNVTR</sequence>
<dbReference type="GO" id="GO:0005096">
    <property type="term" value="F:GTPase activator activity"/>
    <property type="evidence" value="ECO:0007669"/>
    <property type="project" value="UniProtKB-KW"/>
</dbReference>
<name>A0ABD2W8A0_9HYME</name>
<evidence type="ECO:0000256" key="3">
    <source>
        <dbReference type="ARBA" id="ARBA00022737"/>
    </source>
</evidence>
<dbReference type="Pfam" id="PF13516">
    <property type="entry name" value="LRR_6"/>
    <property type="match status" value="4"/>
</dbReference>